<dbReference type="EMBL" id="KN412053">
    <property type="protein sequence ID" value="KHG19049.1"/>
    <property type="molecule type" value="Genomic_DNA"/>
</dbReference>
<name>A0A0B0P4H6_GOSAR</name>
<protein>
    <submittedName>
        <fullName evidence="1">Uncharacterized protein</fullName>
    </submittedName>
</protein>
<evidence type="ECO:0000313" key="1">
    <source>
        <dbReference type="EMBL" id="KHG19049.1"/>
    </source>
</evidence>
<gene>
    <name evidence="1" type="ORF">F383_00144</name>
</gene>
<keyword evidence="2" id="KW-1185">Reference proteome</keyword>
<organism evidence="1 2">
    <name type="scientific">Gossypium arboreum</name>
    <name type="common">Tree cotton</name>
    <name type="synonym">Gossypium nanking</name>
    <dbReference type="NCBI Taxonomy" id="29729"/>
    <lineage>
        <taxon>Eukaryota</taxon>
        <taxon>Viridiplantae</taxon>
        <taxon>Streptophyta</taxon>
        <taxon>Embryophyta</taxon>
        <taxon>Tracheophyta</taxon>
        <taxon>Spermatophyta</taxon>
        <taxon>Magnoliopsida</taxon>
        <taxon>eudicotyledons</taxon>
        <taxon>Gunneridae</taxon>
        <taxon>Pentapetalae</taxon>
        <taxon>rosids</taxon>
        <taxon>malvids</taxon>
        <taxon>Malvales</taxon>
        <taxon>Malvaceae</taxon>
        <taxon>Malvoideae</taxon>
        <taxon>Gossypium</taxon>
    </lineage>
</organism>
<proteinExistence type="predicted"/>
<dbReference type="Proteomes" id="UP000032142">
    <property type="component" value="Unassembled WGS sequence"/>
</dbReference>
<sequence length="15" mass="1653">MCLSRVGNIVIDTTM</sequence>
<evidence type="ECO:0000313" key="2">
    <source>
        <dbReference type="Proteomes" id="UP000032142"/>
    </source>
</evidence>
<reference evidence="2" key="1">
    <citation type="submission" date="2014-09" db="EMBL/GenBank/DDBJ databases">
        <authorList>
            <person name="Mudge J."/>
            <person name="Ramaraj T."/>
            <person name="Lindquist I.E."/>
            <person name="Bharti A.K."/>
            <person name="Sundararajan A."/>
            <person name="Cameron C.T."/>
            <person name="Woodward J.E."/>
            <person name="May G.D."/>
            <person name="Brubaker C."/>
            <person name="Broadhvest J."/>
            <person name="Wilkins T.A."/>
        </authorList>
    </citation>
    <scope>NUCLEOTIDE SEQUENCE</scope>
    <source>
        <strain evidence="2">cv. AKA8401</strain>
    </source>
</reference>
<accession>A0A0B0P4H6</accession>